<organism evidence="1">
    <name type="scientific">Rhizophora mucronata</name>
    <name type="common">Asiatic mangrove</name>
    <dbReference type="NCBI Taxonomy" id="61149"/>
    <lineage>
        <taxon>Eukaryota</taxon>
        <taxon>Viridiplantae</taxon>
        <taxon>Streptophyta</taxon>
        <taxon>Embryophyta</taxon>
        <taxon>Tracheophyta</taxon>
        <taxon>Spermatophyta</taxon>
        <taxon>Magnoliopsida</taxon>
        <taxon>eudicotyledons</taxon>
        <taxon>Gunneridae</taxon>
        <taxon>Pentapetalae</taxon>
        <taxon>rosids</taxon>
        <taxon>fabids</taxon>
        <taxon>Malpighiales</taxon>
        <taxon>Rhizophoraceae</taxon>
        <taxon>Rhizophora</taxon>
    </lineage>
</organism>
<dbReference type="EMBL" id="GGEC01077339">
    <property type="protein sequence ID" value="MBX57823.1"/>
    <property type="molecule type" value="Transcribed_RNA"/>
</dbReference>
<proteinExistence type="predicted"/>
<evidence type="ECO:0000313" key="1">
    <source>
        <dbReference type="EMBL" id="MBX57823.1"/>
    </source>
</evidence>
<protein>
    <submittedName>
        <fullName evidence="1">Uncharacterized protein</fullName>
    </submittedName>
</protein>
<sequence>MMLVLKRTTSNSRIFPMLKFFEVRSYFPIQVNDLPSNPRFLLFHLKT</sequence>
<name>A0A2P2PT17_RHIMU</name>
<reference evidence="1" key="1">
    <citation type="submission" date="2018-02" db="EMBL/GenBank/DDBJ databases">
        <title>Rhizophora mucronata_Transcriptome.</title>
        <authorList>
            <person name="Meera S.P."/>
            <person name="Sreeshan A."/>
            <person name="Augustine A."/>
        </authorList>
    </citation>
    <scope>NUCLEOTIDE SEQUENCE</scope>
    <source>
        <tissue evidence="1">Leaf</tissue>
    </source>
</reference>
<dbReference type="AlphaFoldDB" id="A0A2P2PT17"/>
<accession>A0A2P2PT17</accession>